<evidence type="ECO:0000313" key="7">
    <source>
        <dbReference type="EMBL" id="SFM97922.1"/>
    </source>
</evidence>
<dbReference type="STRING" id="39841.SAMN05660836_02189"/>
<dbReference type="Proteomes" id="UP000199611">
    <property type="component" value="Unassembled WGS sequence"/>
</dbReference>
<evidence type="ECO:0000256" key="6">
    <source>
        <dbReference type="SAM" id="Phobius"/>
    </source>
</evidence>
<gene>
    <name evidence="7" type="ORF">SAMN05660836_02189</name>
</gene>
<dbReference type="AlphaFoldDB" id="A0A1I4V9R6"/>
<dbReference type="OrthoDB" id="14103at2"/>
<dbReference type="InterPro" id="IPR001123">
    <property type="entry name" value="LeuE-type"/>
</dbReference>
<evidence type="ECO:0000256" key="4">
    <source>
        <dbReference type="ARBA" id="ARBA00022989"/>
    </source>
</evidence>
<reference evidence="8" key="1">
    <citation type="submission" date="2016-10" db="EMBL/GenBank/DDBJ databases">
        <authorList>
            <person name="Varghese N."/>
            <person name="Submissions S."/>
        </authorList>
    </citation>
    <scope>NUCLEOTIDE SEQUENCE [LARGE SCALE GENOMIC DNA]</scope>
    <source>
        <strain evidence="8">DSM 9990</strain>
    </source>
</reference>
<keyword evidence="8" id="KW-1185">Reference proteome</keyword>
<evidence type="ECO:0000256" key="5">
    <source>
        <dbReference type="ARBA" id="ARBA00023136"/>
    </source>
</evidence>
<evidence type="ECO:0000313" key="8">
    <source>
        <dbReference type="Proteomes" id="UP000199611"/>
    </source>
</evidence>
<organism evidence="7 8">
    <name type="scientific">Thermodesulforhabdus norvegica</name>
    <dbReference type="NCBI Taxonomy" id="39841"/>
    <lineage>
        <taxon>Bacteria</taxon>
        <taxon>Pseudomonadati</taxon>
        <taxon>Thermodesulfobacteriota</taxon>
        <taxon>Syntrophobacteria</taxon>
        <taxon>Syntrophobacterales</taxon>
        <taxon>Thermodesulforhabdaceae</taxon>
        <taxon>Thermodesulforhabdus</taxon>
    </lineage>
</organism>
<proteinExistence type="predicted"/>
<evidence type="ECO:0000256" key="3">
    <source>
        <dbReference type="ARBA" id="ARBA00022692"/>
    </source>
</evidence>
<feature type="transmembrane region" description="Helical" evidence="6">
    <location>
        <begin position="37"/>
        <end position="57"/>
    </location>
</feature>
<evidence type="ECO:0000256" key="2">
    <source>
        <dbReference type="ARBA" id="ARBA00022475"/>
    </source>
</evidence>
<dbReference type="GO" id="GO:0015171">
    <property type="term" value="F:amino acid transmembrane transporter activity"/>
    <property type="evidence" value="ECO:0007669"/>
    <property type="project" value="TreeGrafter"/>
</dbReference>
<dbReference type="PANTHER" id="PTHR30086:SF20">
    <property type="entry name" value="ARGININE EXPORTER PROTEIN ARGO-RELATED"/>
    <property type="match status" value="1"/>
</dbReference>
<feature type="transmembrane region" description="Helical" evidence="6">
    <location>
        <begin position="176"/>
        <end position="194"/>
    </location>
</feature>
<accession>A0A1I4V9R6</accession>
<feature type="transmembrane region" description="Helical" evidence="6">
    <location>
        <begin position="140"/>
        <end position="164"/>
    </location>
</feature>
<comment type="subcellular location">
    <subcellularLocation>
        <location evidence="1">Cell membrane</location>
        <topology evidence="1">Multi-pass membrane protein</topology>
    </subcellularLocation>
</comment>
<evidence type="ECO:0000256" key="1">
    <source>
        <dbReference type="ARBA" id="ARBA00004651"/>
    </source>
</evidence>
<protein>
    <submittedName>
        <fullName evidence="7">Threonine/homoserine/homoserine lactone efflux protein</fullName>
    </submittedName>
</protein>
<dbReference type="Pfam" id="PF01810">
    <property type="entry name" value="LysE"/>
    <property type="match status" value="1"/>
</dbReference>
<keyword evidence="2" id="KW-1003">Cell membrane</keyword>
<keyword evidence="4 6" id="KW-1133">Transmembrane helix</keyword>
<dbReference type="GO" id="GO:0005886">
    <property type="term" value="C:plasma membrane"/>
    <property type="evidence" value="ECO:0007669"/>
    <property type="project" value="UniProtKB-SubCell"/>
</dbReference>
<feature type="transmembrane region" description="Helical" evidence="6">
    <location>
        <begin position="66"/>
        <end position="87"/>
    </location>
</feature>
<dbReference type="RefSeq" id="WP_093395782.1">
    <property type="nucleotide sequence ID" value="NZ_FOUU01000008.1"/>
</dbReference>
<keyword evidence="5 6" id="KW-0472">Membrane</keyword>
<feature type="transmembrane region" description="Helical" evidence="6">
    <location>
        <begin position="107"/>
        <end position="128"/>
    </location>
</feature>
<sequence>MIATGILLGLGAGLSPGPLLALVVSETLRYGPRSGMKTALAPLITDLPIVALSFLILTRVASSGKVLGILSMLGAVVVMSMGIQTFLKPLPAEGKNNNSDLSLLKGAVVNFLNPHPYLFWFTVGGPLLMTALRSSRGAAVGFVLAFYVCLVGSKVLLALCVHGTKGLFLKGRFYEAFVRLLGLSLCVFAGLLFWEGINLFQRV</sequence>
<dbReference type="PANTHER" id="PTHR30086">
    <property type="entry name" value="ARGININE EXPORTER PROTEIN ARGO"/>
    <property type="match status" value="1"/>
</dbReference>
<keyword evidence="3 6" id="KW-0812">Transmembrane</keyword>
<name>A0A1I4V9R6_9BACT</name>
<dbReference type="EMBL" id="FOUU01000008">
    <property type="protein sequence ID" value="SFM97922.1"/>
    <property type="molecule type" value="Genomic_DNA"/>
</dbReference>